<dbReference type="EMBL" id="CADEBD010000367">
    <property type="protein sequence ID" value="CAB3252469.1"/>
    <property type="molecule type" value="Genomic_DNA"/>
</dbReference>
<dbReference type="Pfam" id="PF14529">
    <property type="entry name" value="Exo_endo_phos_2"/>
    <property type="match status" value="1"/>
</dbReference>
<protein>
    <recommendedName>
        <fullName evidence="2">Endonuclease/exonuclease/phosphatase domain-containing protein</fullName>
    </recommendedName>
</protein>
<evidence type="ECO:0000313" key="4">
    <source>
        <dbReference type="Proteomes" id="UP000494256"/>
    </source>
</evidence>
<organism evidence="3 4">
    <name type="scientific">Arctia plantaginis</name>
    <name type="common">Wood tiger moth</name>
    <name type="synonym">Phalaena plantaginis</name>
    <dbReference type="NCBI Taxonomy" id="874455"/>
    <lineage>
        <taxon>Eukaryota</taxon>
        <taxon>Metazoa</taxon>
        <taxon>Ecdysozoa</taxon>
        <taxon>Arthropoda</taxon>
        <taxon>Hexapoda</taxon>
        <taxon>Insecta</taxon>
        <taxon>Pterygota</taxon>
        <taxon>Neoptera</taxon>
        <taxon>Endopterygota</taxon>
        <taxon>Lepidoptera</taxon>
        <taxon>Glossata</taxon>
        <taxon>Ditrysia</taxon>
        <taxon>Noctuoidea</taxon>
        <taxon>Erebidae</taxon>
        <taxon>Arctiinae</taxon>
        <taxon>Arctia</taxon>
    </lineage>
</organism>
<accession>A0A8S1AVD8</accession>
<dbReference type="InterPro" id="IPR036691">
    <property type="entry name" value="Endo/exonu/phosph_ase_sf"/>
</dbReference>
<gene>
    <name evidence="3" type="ORF">APLA_LOCUS14007</name>
</gene>
<dbReference type="OrthoDB" id="6159421at2759"/>
<dbReference type="Gene3D" id="3.60.10.10">
    <property type="entry name" value="Endonuclease/exonuclease/phosphatase"/>
    <property type="match status" value="1"/>
</dbReference>
<dbReference type="SUPFAM" id="SSF56219">
    <property type="entry name" value="DNase I-like"/>
    <property type="match status" value="1"/>
</dbReference>
<dbReference type="Proteomes" id="UP000494256">
    <property type="component" value="Unassembled WGS sequence"/>
</dbReference>
<feature type="domain" description="Endonuclease/exonuclease/phosphatase" evidence="2">
    <location>
        <begin position="189"/>
        <end position="308"/>
    </location>
</feature>
<dbReference type="InterPro" id="IPR005135">
    <property type="entry name" value="Endo/exonuclease/phosphatase"/>
</dbReference>
<comment type="caution">
    <text evidence="3">The sequence shown here is derived from an EMBL/GenBank/DDBJ whole genome shotgun (WGS) entry which is preliminary data.</text>
</comment>
<sequence>MSAAILTQNSGLLREIPEKQRSARVVRRVKGRTGERSTVVMECYRCLGFGHRATECQGRSPTCGYCSTTPEPVPEATQHPSAQTVGRGPATRHTPVNARSGGSGTEWPATQSAIAEGSQGHEVREPYVGATRKLEVLDARVFQGGAGTQPPKAAVVVLDDRLRVSQEPDCAAYNMVGVRISMGELCVGVVSVYLEGDSDLDEDLSKLRAIGATLHTDHCLIAGDVNARSPWWGCKDEDSRGASLAEFAAQESLQVINEGTTPTFSAFRQGREHISIIDVTMASVRLAPRITGWRVDSNLSDLSDHRPISFGVSTDGEPTALKFRIARVTE</sequence>
<dbReference type="PANTHER" id="PTHR33273:SF4">
    <property type="entry name" value="ENDONUCLEASE_EXONUCLEASE_PHOSPHATASE DOMAIN-CONTAINING PROTEIN"/>
    <property type="match status" value="1"/>
</dbReference>
<proteinExistence type="predicted"/>
<dbReference type="PANTHER" id="PTHR33273">
    <property type="entry name" value="DOMAIN-CONTAINING PROTEIN, PUTATIVE-RELATED"/>
    <property type="match status" value="1"/>
</dbReference>
<evidence type="ECO:0000256" key="1">
    <source>
        <dbReference type="SAM" id="MobiDB-lite"/>
    </source>
</evidence>
<name>A0A8S1AVD8_ARCPL</name>
<dbReference type="GO" id="GO:0003824">
    <property type="term" value="F:catalytic activity"/>
    <property type="evidence" value="ECO:0007669"/>
    <property type="project" value="InterPro"/>
</dbReference>
<evidence type="ECO:0000259" key="2">
    <source>
        <dbReference type="Pfam" id="PF14529"/>
    </source>
</evidence>
<evidence type="ECO:0000313" key="3">
    <source>
        <dbReference type="EMBL" id="CAB3252469.1"/>
    </source>
</evidence>
<reference evidence="3 4" key="1">
    <citation type="submission" date="2020-04" db="EMBL/GenBank/DDBJ databases">
        <authorList>
            <person name="Wallbank WR R."/>
            <person name="Pardo Diaz C."/>
            <person name="Kozak K."/>
            <person name="Martin S."/>
            <person name="Jiggins C."/>
            <person name="Moest M."/>
            <person name="Warren A I."/>
            <person name="Byers J.R.P. K."/>
            <person name="Montejo-Kovacevich G."/>
            <person name="Yen C E."/>
        </authorList>
    </citation>
    <scope>NUCLEOTIDE SEQUENCE [LARGE SCALE GENOMIC DNA]</scope>
</reference>
<feature type="region of interest" description="Disordered" evidence="1">
    <location>
        <begin position="72"/>
        <end position="108"/>
    </location>
</feature>
<dbReference type="AlphaFoldDB" id="A0A8S1AVD8"/>